<evidence type="ECO:0000313" key="3">
    <source>
        <dbReference type="Proteomes" id="UP000236416"/>
    </source>
</evidence>
<dbReference type="EMBL" id="PPTF01000073">
    <property type="protein sequence ID" value="POA97284.1"/>
    <property type="molecule type" value="Genomic_DNA"/>
</dbReference>
<comment type="caution">
    <text evidence="2">The sequence shown here is derived from an EMBL/GenBank/DDBJ whole genome shotgun (WGS) entry which is preliminary data.</text>
</comment>
<evidence type="ECO:0000313" key="2">
    <source>
        <dbReference type="EMBL" id="POA97284.1"/>
    </source>
</evidence>
<dbReference type="InterPro" id="IPR025668">
    <property type="entry name" value="Tnp_DDE_dom"/>
</dbReference>
<gene>
    <name evidence="2" type="ORF">C2134_15675</name>
</gene>
<keyword evidence="3" id="KW-1185">Reference proteome</keyword>
<proteinExistence type="predicted"/>
<name>A0A2K4MJL9_9NEIS</name>
<accession>A0A2K4MJL9</accession>
<dbReference type="AlphaFoldDB" id="A0A2K4MJL9"/>
<dbReference type="Pfam" id="PF13737">
    <property type="entry name" value="DDE_Tnp_1_5"/>
    <property type="match status" value="1"/>
</dbReference>
<reference evidence="2 3" key="1">
    <citation type="submission" date="2018-01" db="EMBL/GenBank/DDBJ databases">
        <title>Genomic Sequence of Chromobacterium MWU13-2610 from wild cranberry bogs within the Cape Cod National Seashore.</title>
        <authorList>
            <person name="O'Hara-Hanley K."/>
            <person name="Soby S."/>
            <person name="Harrison A."/>
        </authorList>
    </citation>
    <scope>NUCLEOTIDE SEQUENCE [LARGE SCALE GENOMIC DNA]</scope>
    <source>
        <strain evidence="2 3">MWU13-2610</strain>
    </source>
</reference>
<protein>
    <recommendedName>
        <fullName evidence="1">Transposase DDE domain-containing protein</fullName>
    </recommendedName>
</protein>
<feature type="domain" description="Transposase DDE" evidence="1">
    <location>
        <begin position="3"/>
        <end position="85"/>
    </location>
</feature>
<organism evidence="2 3">
    <name type="scientific">Chromobacterium sinusclupearum</name>
    <dbReference type="NCBI Taxonomy" id="2077146"/>
    <lineage>
        <taxon>Bacteria</taxon>
        <taxon>Pseudomonadati</taxon>
        <taxon>Pseudomonadota</taxon>
        <taxon>Betaproteobacteria</taxon>
        <taxon>Neisseriales</taxon>
        <taxon>Chromobacteriaceae</taxon>
        <taxon>Chromobacterium</taxon>
    </lineage>
</organism>
<dbReference type="Proteomes" id="UP000236416">
    <property type="component" value="Unassembled WGS sequence"/>
</dbReference>
<sequence length="91" mass="10341">MIWLAKPRGQEGRSQAYLNAAIRLCFIIKNLFLLALRQSIGFIQSLFKLVCLDWSVLDNSTLSRRQQTLLVQTPYQKSSGGLHLLGLPRLL</sequence>
<evidence type="ECO:0000259" key="1">
    <source>
        <dbReference type="Pfam" id="PF13737"/>
    </source>
</evidence>